<dbReference type="VEuPathDB" id="CryptoDB:GY17_00001859"/>
<dbReference type="PANTHER" id="PTHR12787:SF0">
    <property type="entry name" value="RIBOSOMAL RNA-PROCESSING PROTEIN 8"/>
    <property type="match status" value="1"/>
</dbReference>
<dbReference type="Proteomes" id="UP000199752">
    <property type="component" value="Chromosome 4"/>
</dbReference>
<gene>
    <name evidence="9" type="ORF">CHUDEA4_3800</name>
</gene>
<protein>
    <recommendedName>
        <fullName evidence="8">Ribosomal RNA-processing protein 8</fullName>
        <ecNumber evidence="8">2.1.1.-</ecNumber>
    </recommendedName>
</protein>
<evidence type="ECO:0000256" key="4">
    <source>
        <dbReference type="ARBA" id="ARBA00022603"/>
    </source>
</evidence>
<evidence type="ECO:0000256" key="2">
    <source>
        <dbReference type="ARBA" id="ARBA00006301"/>
    </source>
</evidence>
<name>A0A0S4TGG1_CRYHO</name>
<accession>A0A0S4TGG1</accession>
<dbReference type="VEuPathDB" id="CryptoDB:Chro.40433"/>
<keyword evidence="6 8" id="KW-0949">S-adenosyl-L-methionine</keyword>
<comment type="similarity">
    <text evidence="2 8">Belongs to the methyltransferase superfamily. RRP8 family.</text>
</comment>
<dbReference type="GO" id="GO:0006364">
    <property type="term" value="P:rRNA processing"/>
    <property type="evidence" value="ECO:0007669"/>
    <property type="project" value="UniProtKB-UniRule"/>
</dbReference>
<evidence type="ECO:0000256" key="6">
    <source>
        <dbReference type="ARBA" id="ARBA00022691"/>
    </source>
</evidence>
<dbReference type="GO" id="GO:0005730">
    <property type="term" value="C:nucleolus"/>
    <property type="evidence" value="ECO:0007669"/>
    <property type="project" value="UniProtKB-SubCell"/>
</dbReference>
<dbReference type="VEuPathDB" id="CryptoDB:CHUDEA4_3800"/>
<dbReference type="GO" id="GO:0008168">
    <property type="term" value="F:methyltransferase activity"/>
    <property type="evidence" value="ECO:0007669"/>
    <property type="project" value="UniProtKB-KW"/>
</dbReference>
<comment type="subcellular location">
    <subcellularLocation>
        <location evidence="1 8">Nucleus</location>
        <location evidence="1 8">Nucleolus</location>
    </subcellularLocation>
</comment>
<evidence type="ECO:0000256" key="3">
    <source>
        <dbReference type="ARBA" id="ARBA00022552"/>
    </source>
</evidence>
<dbReference type="InterPro" id="IPR042036">
    <property type="entry name" value="RRP8_N"/>
</dbReference>
<dbReference type="VEuPathDB" id="CryptoDB:ChTU502y2012_408g0060"/>
<dbReference type="Gene3D" id="1.10.10.2150">
    <property type="entry name" value="Ribosomal RNA-processing protein 8, N-terminal domain"/>
    <property type="match status" value="1"/>
</dbReference>
<dbReference type="Gene3D" id="3.40.50.150">
    <property type="entry name" value="Vaccinia Virus protein VP39"/>
    <property type="match status" value="1"/>
</dbReference>
<dbReference type="AlphaFoldDB" id="A0A0S4TGG1"/>
<proteinExistence type="inferred from homology"/>
<dbReference type="PANTHER" id="PTHR12787">
    <property type="entry name" value="RIBOSOMAL RNA-PROCESSING PROTEIN 8"/>
    <property type="match status" value="1"/>
</dbReference>
<evidence type="ECO:0000256" key="8">
    <source>
        <dbReference type="RuleBase" id="RU365074"/>
    </source>
</evidence>
<dbReference type="OrthoDB" id="10258825at2759"/>
<dbReference type="InterPro" id="IPR007823">
    <property type="entry name" value="RRP8"/>
</dbReference>
<sequence>MLSIRSKSRKSIKGKELYSVKSIGIKKQNGLEVTNRSSNNHTNNYGNNKIIGNKIKNTIIKTYNQSTKNSGPLEIEDSGNNIVSTRLQGSLFRKINEFLYTSDSEKAFKEYIKDGNMFENYHKGYEIQKRSWPIDPLDNIINYISKNKHLKVIGDFGCGTAKIGQTFGHIKGYKVYSFDLNCSKEISEKYNITICNMKNIPLNHKVLDLAVFCLSLMGTDWPLFIKEACRTLKDNGILVIAEVSSRIEDSKSFISNLQSQLNLELVQDPTNLTNYFTLFIFRKKQSNSSQLKNLPTYIQNLSFNNFSRKNRHCFSSLKYKYGFKLYWIRKVSKTLKFLKLTNQSLSDSHHEKKFYIDHKLLKPCMYKKR</sequence>
<evidence type="ECO:0000256" key="5">
    <source>
        <dbReference type="ARBA" id="ARBA00022679"/>
    </source>
</evidence>
<organism evidence="9">
    <name type="scientific">Cryptosporidium hominis</name>
    <dbReference type="NCBI Taxonomy" id="237895"/>
    <lineage>
        <taxon>Eukaryota</taxon>
        <taxon>Sar</taxon>
        <taxon>Alveolata</taxon>
        <taxon>Apicomplexa</taxon>
        <taxon>Conoidasida</taxon>
        <taxon>Coccidia</taxon>
        <taxon>Eucoccidiorida</taxon>
        <taxon>Eimeriorina</taxon>
        <taxon>Cryptosporidiidae</taxon>
        <taxon>Cryptosporidium</taxon>
    </lineage>
</organism>
<keyword evidence="4 8" id="KW-0489">Methyltransferase</keyword>
<comment type="function">
    <text evidence="8">Probable methyltransferase required to silence rDNA.</text>
</comment>
<keyword evidence="3 8" id="KW-0698">rRNA processing</keyword>
<evidence type="ECO:0000313" key="9">
    <source>
        <dbReference type="EMBL" id="CUV05823.1"/>
    </source>
</evidence>
<dbReference type="CDD" id="cd02440">
    <property type="entry name" value="AdoMet_MTases"/>
    <property type="match status" value="1"/>
</dbReference>
<keyword evidence="5 8" id="KW-0808">Transferase</keyword>
<evidence type="ECO:0000256" key="7">
    <source>
        <dbReference type="ARBA" id="ARBA00023242"/>
    </source>
</evidence>
<reference evidence="9" key="1">
    <citation type="submission" date="2015-08" db="EMBL/GenBank/DDBJ databases">
        <authorList>
            <person name="Babu N.S."/>
            <person name="Beckwith C.J."/>
            <person name="Beseler K.G."/>
            <person name="Brison A."/>
            <person name="Carone J.V."/>
            <person name="Caskin T.P."/>
            <person name="Diamond M."/>
            <person name="Durham M.E."/>
            <person name="Foxe J.M."/>
            <person name="Go M."/>
            <person name="Henderson B.A."/>
            <person name="Jones I.B."/>
            <person name="McGettigan J.A."/>
            <person name="Micheletti S.J."/>
            <person name="Nasrallah M.E."/>
            <person name="Ortiz D."/>
            <person name="Piller C.R."/>
            <person name="Privatt S.R."/>
            <person name="Schneider S.L."/>
            <person name="Sharp S."/>
            <person name="Smith T.C."/>
            <person name="Stanton J.D."/>
            <person name="Ullery H.E."/>
            <person name="Wilson R.J."/>
            <person name="Serrano M.G."/>
            <person name="Buck G."/>
            <person name="Lee V."/>
            <person name="Wang Y."/>
            <person name="Carvalho R."/>
            <person name="Voegtly L."/>
            <person name="Shi R."/>
            <person name="Duckworth R."/>
            <person name="Johnson A."/>
            <person name="Loviza R."/>
            <person name="Walstead R."/>
            <person name="Shah Z."/>
            <person name="Kiflezghi M."/>
            <person name="Wade K."/>
            <person name="Ball S.L."/>
            <person name="Bradley K.W."/>
            <person name="Asai D.J."/>
            <person name="Bowman C.A."/>
            <person name="Russell D.A."/>
            <person name="Pope W.H."/>
            <person name="Jacobs-Sera D."/>
            <person name="Hendrix R.W."/>
            <person name="Hatfull G.F."/>
        </authorList>
    </citation>
    <scope>NUCLEOTIDE SEQUENCE [LARGE SCALE GENOMIC DNA]</scope>
</reference>
<evidence type="ECO:0000256" key="1">
    <source>
        <dbReference type="ARBA" id="ARBA00004604"/>
    </source>
</evidence>
<dbReference type="SUPFAM" id="SSF53335">
    <property type="entry name" value="S-adenosyl-L-methionine-dependent methyltransferases"/>
    <property type="match status" value="1"/>
</dbReference>
<dbReference type="EMBL" id="LN877950">
    <property type="protein sequence ID" value="CUV05823.1"/>
    <property type="molecule type" value="Genomic_DNA"/>
</dbReference>
<dbReference type="EC" id="2.1.1.-" evidence="8"/>
<dbReference type="InterPro" id="IPR029063">
    <property type="entry name" value="SAM-dependent_MTases_sf"/>
</dbReference>
<keyword evidence="7 8" id="KW-0539">Nucleus</keyword>
<dbReference type="Pfam" id="PF05148">
    <property type="entry name" value="Methyltransf_8"/>
    <property type="match status" value="1"/>
</dbReference>
<dbReference type="GO" id="GO:0032259">
    <property type="term" value="P:methylation"/>
    <property type="evidence" value="ECO:0007669"/>
    <property type="project" value="UniProtKB-KW"/>
</dbReference>